<dbReference type="EMBL" id="CP003051">
    <property type="protein sequence ID" value="AGA92057.1"/>
    <property type="molecule type" value="Genomic_DNA"/>
</dbReference>
<dbReference type="Proteomes" id="UP000010816">
    <property type="component" value="Chromosome"/>
</dbReference>
<sequence>MTVNLGGNMLSNTQIGTINASAATMVQADIQGGIYQPIDASLTMPASEPFVDAGALTEIRMSASSVYGNVDIGGAVAAQDGIVLGSTTIAPAAP</sequence>
<dbReference type="KEGG" id="tmb:Thimo_3387"/>
<name>L0H1Z2_9GAMM</name>
<keyword evidence="2" id="KW-1185">Reference proteome</keyword>
<organism evidence="1 2">
    <name type="scientific">Thioflavicoccus mobilis 8321</name>
    <dbReference type="NCBI Taxonomy" id="765912"/>
    <lineage>
        <taxon>Bacteria</taxon>
        <taxon>Pseudomonadati</taxon>
        <taxon>Pseudomonadota</taxon>
        <taxon>Gammaproteobacteria</taxon>
        <taxon>Chromatiales</taxon>
        <taxon>Chromatiaceae</taxon>
        <taxon>Thioflavicoccus</taxon>
    </lineage>
</organism>
<proteinExistence type="predicted"/>
<evidence type="ECO:0000313" key="2">
    <source>
        <dbReference type="Proteomes" id="UP000010816"/>
    </source>
</evidence>
<accession>L0H1Z2</accession>
<dbReference type="STRING" id="765912.Thimo_3387"/>
<reference evidence="1 2" key="1">
    <citation type="submission" date="2011-09" db="EMBL/GenBank/DDBJ databases">
        <title>Complete sequence of chromosome of Thioflavicoccus mobilis 8321.</title>
        <authorList>
            <consortium name="US DOE Joint Genome Institute"/>
            <person name="Lucas S."/>
            <person name="Han J."/>
            <person name="Lapidus A."/>
            <person name="Cheng J.-F."/>
            <person name="Goodwin L."/>
            <person name="Pitluck S."/>
            <person name="Peters L."/>
            <person name="Ovchinnikova G."/>
            <person name="Lu M."/>
            <person name="Detter J.C."/>
            <person name="Han C."/>
            <person name="Tapia R."/>
            <person name="Land M."/>
            <person name="Hauser L."/>
            <person name="Kyrpides N."/>
            <person name="Ivanova N."/>
            <person name="Pagani I."/>
            <person name="Vogl K."/>
            <person name="Liu Z."/>
            <person name="Imhoff J."/>
            <person name="Thiel V."/>
            <person name="Frigaard N.-U."/>
            <person name="Bryant D."/>
            <person name="Woyke T."/>
        </authorList>
    </citation>
    <scope>NUCLEOTIDE SEQUENCE [LARGE SCALE GENOMIC DNA]</scope>
    <source>
        <strain evidence="1 2">8321</strain>
    </source>
</reference>
<gene>
    <name evidence="1" type="ORF">Thimo_3387</name>
</gene>
<dbReference type="AlphaFoldDB" id="L0H1Z2"/>
<protein>
    <submittedName>
        <fullName evidence="1">Uncharacterized protein</fullName>
    </submittedName>
</protein>
<dbReference type="HOGENOM" id="CLU_2385203_0_0_6"/>
<evidence type="ECO:0000313" key="1">
    <source>
        <dbReference type="EMBL" id="AGA92057.1"/>
    </source>
</evidence>